<dbReference type="Proteomes" id="UP000823863">
    <property type="component" value="Unassembled WGS sequence"/>
</dbReference>
<gene>
    <name evidence="2" type="ORF">H9931_00320</name>
</gene>
<dbReference type="AlphaFoldDB" id="A0A9D2TCS2"/>
<sequence>MKKYLSSLMLVVILSMNITPAYAAIAVPEEYSSVNVDSNILPSNITEDIDLVQKTPRGVFFSAADLKIINEDGEIGVAGNAYMSTEIDELYITIYLDRQTSEGNWEQVDSFDFEFYAEDYPDGLTFELVAFTLTGYPTGHYYRLRGSYAAVKDGVIEGFAPVTDGILIQ</sequence>
<evidence type="ECO:0000313" key="3">
    <source>
        <dbReference type="Proteomes" id="UP000823863"/>
    </source>
</evidence>
<evidence type="ECO:0008006" key="4">
    <source>
        <dbReference type="Google" id="ProtNLM"/>
    </source>
</evidence>
<organism evidence="2 3">
    <name type="scientific">Candidatus Enterocloster excrementigallinarum</name>
    <dbReference type="NCBI Taxonomy" id="2838558"/>
    <lineage>
        <taxon>Bacteria</taxon>
        <taxon>Bacillati</taxon>
        <taxon>Bacillota</taxon>
        <taxon>Clostridia</taxon>
        <taxon>Lachnospirales</taxon>
        <taxon>Lachnospiraceae</taxon>
        <taxon>Enterocloster</taxon>
    </lineage>
</organism>
<reference evidence="2" key="1">
    <citation type="journal article" date="2021" name="PeerJ">
        <title>Extensive microbial diversity within the chicken gut microbiome revealed by metagenomics and culture.</title>
        <authorList>
            <person name="Gilroy R."/>
            <person name="Ravi A."/>
            <person name="Getino M."/>
            <person name="Pursley I."/>
            <person name="Horton D.L."/>
            <person name="Alikhan N.F."/>
            <person name="Baker D."/>
            <person name="Gharbi K."/>
            <person name="Hall N."/>
            <person name="Watson M."/>
            <person name="Adriaenssens E.M."/>
            <person name="Foster-Nyarko E."/>
            <person name="Jarju S."/>
            <person name="Secka A."/>
            <person name="Antonio M."/>
            <person name="Oren A."/>
            <person name="Chaudhuri R.R."/>
            <person name="La Ragione R."/>
            <person name="Hildebrand F."/>
            <person name="Pallen M.J."/>
        </authorList>
    </citation>
    <scope>NUCLEOTIDE SEQUENCE</scope>
    <source>
        <strain evidence="2">CHK198-12963</strain>
    </source>
</reference>
<keyword evidence="1" id="KW-0732">Signal</keyword>
<name>A0A9D2TCS2_9FIRM</name>
<dbReference type="EMBL" id="DWWB01000002">
    <property type="protein sequence ID" value="HJC65154.1"/>
    <property type="molecule type" value="Genomic_DNA"/>
</dbReference>
<evidence type="ECO:0000256" key="1">
    <source>
        <dbReference type="SAM" id="SignalP"/>
    </source>
</evidence>
<accession>A0A9D2TCS2</accession>
<evidence type="ECO:0000313" key="2">
    <source>
        <dbReference type="EMBL" id="HJC65154.1"/>
    </source>
</evidence>
<feature type="chain" id="PRO_5039535050" description="NEAT domain-containing protein" evidence="1">
    <location>
        <begin position="24"/>
        <end position="169"/>
    </location>
</feature>
<comment type="caution">
    <text evidence="2">The sequence shown here is derived from an EMBL/GenBank/DDBJ whole genome shotgun (WGS) entry which is preliminary data.</text>
</comment>
<protein>
    <recommendedName>
        <fullName evidence="4">NEAT domain-containing protein</fullName>
    </recommendedName>
</protein>
<proteinExistence type="predicted"/>
<reference evidence="2" key="2">
    <citation type="submission" date="2021-04" db="EMBL/GenBank/DDBJ databases">
        <authorList>
            <person name="Gilroy R."/>
        </authorList>
    </citation>
    <scope>NUCLEOTIDE SEQUENCE</scope>
    <source>
        <strain evidence="2">CHK198-12963</strain>
    </source>
</reference>
<feature type="signal peptide" evidence="1">
    <location>
        <begin position="1"/>
        <end position="23"/>
    </location>
</feature>